<dbReference type="AlphaFoldDB" id="A0A060Z8M7"/>
<protein>
    <submittedName>
        <fullName evidence="2">Uncharacterized protein</fullName>
    </submittedName>
</protein>
<dbReference type="SUPFAM" id="SSF53822">
    <property type="entry name" value="Periplasmic binding protein-like I"/>
    <property type="match status" value="1"/>
</dbReference>
<dbReference type="EMBL" id="FR956466">
    <property type="protein sequence ID" value="CDR00381.1"/>
    <property type="molecule type" value="Genomic_DNA"/>
</dbReference>
<dbReference type="InterPro" id="IPR028082">
    <property type="entry name" value="Peripla_BP_I"/>
</dbReference>
<evidence type="ECO:0000313" key="3">
    <source>
        <dbReference type="Proteomes" id="UP000193380"/>
    </source>
</evidence>
<sequence>MGGYYVLDENGDRDVNFSVIYTSTIDKQYKTLFVFDTSINETRVEDSTPSLPWPGSQLPGDKPINPNGNDTQCIWKLFRPLDFIHIFLIKILINLHTIPDSDKATFLEFLANV</sequence>
<organism evidence="2 3">
    <name type="scientific">Oncorhynchus mykiss</name>
    <name type="common">Rainbow trout</name>
    <name type="synonym">Salmo gairdneri</name>
    <dbReference type="NCBI Taxonomy" id="8022"/>
    <lineage>
        <taxon>Eukaryota</taxon>
        <taxon>Metazoa</taxon>
        <taxon>Chordata</taxon>
        <taxon>Craniata</taxon>
        <taxon>Vertebrata</taxon>
        <taxon>Euteleostomi</taxon>
        <taxon>Actinopterygii</taxon>
        <taxon>Neopterygii</taxon>
        <taxon>Teleostei</taxon>
        <taxon>Protacanthopterygii</taxon>
        <taxon>Salmoniformes</taxon>
        <taxon>Salmonidae</taxon>
        <taxon>Salmoninae</taxon>
        <taxon>Oncorhynchus</taxon>
    </lineage>
</organism>
<accession>A0A060Z8M7</accession>
<proteinExistence type="predicted"/>
<dbReference type="Proteomes" id="UP000193380">
    <property type="component" value="Unassembled WGS sequence"/>
</dbReference>
<dbReference type="PaxDb" id="8022-A0A060Z8M7"/>
<evidence type="ECO:0000313" key="2">
    <source>
        <dbReference type="EMBL" id="CDR00381.1"/>
    </source>
</evidence>
<reference evidence="2" key="1">
    <citation type="journal article" date="2014" name="Nat. Commun.">
        <title>The rainbow trout genome provides novel insights into evolution after whole-genome duplication in vertebrates.</title>
        <authorList>
            <person name="Berthelot C."/>
            <person name="Brunet F."/>
            <person name="Chalopin D."/>
            <person name="Juanchich A."/>
            <person name="Bernard M."/>
            <person name="Noel B."/>
            <person name="Bento P."/>
            <person name="Da Silva C."/>
            <person name="Labadie K."/>
            <person name="Alberti A."/>
            <person name="Aury J.M."/>
            <person name="Louis A."/>
            <person name="Dehais P."/>
            <person name="Bardou P."/>
            <person name="Montfort J."/>
            <person name="Klopp C."/>
            <person name="Cabau C."/>
            <person name="Gaspin C."/>
            <person name="Thorgaard G.H."/>
            <person name="Boussaha M."/>
            <person name="Quillet E."/>
            <person name="Guyomard R."/>
            <person name="Galiana D."/>
            <person name="Bobe J."/>
            <person name="Volff J.N."/>
            <person name="Genet C."/>
            <person name="Wincker P."/>
            <person name="Jaillon O."/>
            <person name="Roest Crollius H."/>
            <person name="Guiguen Y."/>
        </authorList>
    </citation>
    <scope>NUCLEOTIDE SEQUENCE [LARGE SCALE GENOMIC DNA]</scope>
</reference>
<dbReference type="STRING" id="8022.A0A060Z8M7"/>
<name>A0A060Z8M7_ONCMY</name>
<gene>
    <name evidence="2" type="ORF">GSONMT00040027001</name>
</gene>
<reference evidence="2" key="2">
    <citation type="submission" date="2014-03" db="EMBL/GenBank/DDBJ databases">
        <authorList>
            <person name="Genoscope - CEA"/>
        </authorList>
    </citation>
    <scope>NUCLEOTIDE SEQUENCE</scope>
</reference>
<feature type="region of interest" description="Disordered" evidence="1">
    <location>
        <begin position="46"/>
        <end position="65"/>
    </location>
</feature>
<evidence type="ECO:0000256" key="1">
    <source>
        <dbReference type="SAM" id="MobiDB-lite"/>
    </source>
</evidence>